<organism evidence="1 2">
    <name type="scientific">Ajellomyces capsulatus</name>
    <name type="common">Darling's disease fungus</name>
    <name type="synonym">Histoplasma capsulatum</name>
    <dbReference type="NCBI Taxonomy" id="5037"/>
    <lineage>
        <taxon>Eukaryota</taxon>
        <taxon>Fungi</taxon>
        <taxon>Dikarya</taxon>
        <taxon>Ascomycota</taxon>
        <taxon>Pezizomycotina</taxon>
        <taxon>Eurotiomycetes</taxon>
        <taxon>Eurotiomycetidae</taxon>
        <taxon>Onygenales</taxon>
        <taxon>Ajellomycetaceae</taxon>
        <taxon>Histoplasma</taxon>
    </lineage>
</organism>
<evidence type="ECO:0000313" key="2">
    <source>
        <dbReference type="Proteomes" id="UP000670092"/>
    </source>
</evidence>
<gene>
    <name evidence="1" type="ORF">I7I52_07797</name>
</gene>
<reference evidence="1 2" key="1">
    <citation type="submission" date="2021-01" db="EMBL/GenBank/DDBJ databases">
        <title>Chromosome-level genome assembly of a human fungal pathogen reveals clustering of transcriptionally co-regulated genes.</title>
        <authorList>
            <person name="Voorhies M."/>
            <person name="Cohen S."/>
            <person name="Shea T.P."/>
            <person name="Petrus S."/>
            <person name="Munoz J.F."/>
            <person name="Poplawski S."/>
            <person name="Goldman W.E."/>
            <person name="Michael T."/>
            <person name="Cuomo C.A."/>
            <person name="Sil A."/>
            <person name="Beyhan S."/>
        </authorList>
    </citation>
    <scope>NUCLEOTIDE SEQUENCE [LARGE SCALE GENOMIC DNA]</scope>
    <source>
        <strain evidence="1 2">G184AR</strain>
    </source>
</reference>
<dbReference type="AlphaFoldDB" id="A0A8H7YIP6"/>
<comment type="caution">
    <text evidence="1">The sequence shown here is derived from an EMBL/GenBank/DDBJ whole genome shotgun (WGS) entry which is preliminary data.</text>
</comment>
<dbReference type="EMBL" id="JAEVHI010000005">
    <property type="protein sequence ID" value="KAG5290693.1"/>
    <property type="molecule type" value="Genomic_DNA"/>
</dbReference>
<dbReference type="Proteomes" id="UP000670092">
    <property type="component" value="Unassembled WGS sequence"/>
</dbReference>
<sequence length="77" mass="8202">MFVSEICPIPFSNIVSYSPSSFHCHLAGGISALVFSTSSSYSPLFPLAVCIYTSVVLTMAGNPDRPAARIASRLISF</sequence>
<accession>A0A8H7YIP6</accession>
<proteinExistence type="predicted"/>
<evidence type="ECO:0000313" key="1">
    <source>
        <dbReference type="EMBL" id="KAG5290693.1"/>
    </source>
</evidence>
<dbReference type="VEuPathDB" id="FungiDB:I7I52_07797"/>
<name>A0A8H7YIP6_AJECA</name>
<protein>
    <submittedName>
        <fullName evidence="1">Uncharacterized protein</fullName>
    </submittedName>
</protein>